<keyword evidence="2" id="KW-1185">Reference proteome</keyword>
<evidence type="ECO:0000313" key="1">
    <source>
        <dbReference type="EMBL" id="MBK1881627.1"/>
    </source>
</evidence>
<evidence type="ECO:0000313" key="2">
    <source>
        <dbReference type="Proteomes" id="UP000603141"/>
    </source>
</evidence>
<comment type="caution">
    <text evidence="1">The sequence shown here is derived from an EMBL/GenBank/DDBJ whole genome shotgun (WGS) entry which is preliminary data.</text>
</comment>
<name>A0A934S3H3_9BACT</name>
<gene>
    <name evidence="1" type="ORF">JIN85_04335</name>
</gene>
<dbReference type="EMBL" id="JAENIJ010000005">
    <property type="protein sequence ID" value="MBK1881627.1"/>
    <property type="molecule type" value="Genomic_DNA"/>
</dbReference>
<proteinExistence type="predicted"/>
<reference evidence="1" key="1">
    <citation type="submission" date="2021-01" db="EMBL/GenBank/DDBJ databases">
        <title>Modified the classification status of verrucomicrobia.</title>
        <authorList>
            <person name="Feng X."/>
        </authorList>
    </citation>
    <scope>NUCLEOTIDE SEQUENCE</scope>
    <source>
        <strain evidence="1">KCTC 22041</strain>
    </source>
</reference>
<dbReference type="Proteomes" id="UP000603141">
    <property type="component" value="Unassembled WGS sequence"/>
</dbReference>
<dbReference type="AlphaFoldDB" id="A0A934S3H3"/>
<accession>A0A934S3H3</accession>
<organism evidence="1 2">
    <name type="scientific">Luteolibacter pohnpeiensis</name>
    <dbReference type="NCBI Taxonomy" id="454153"/>
    <lineage>
        <taxon>Bacteria</taxon>
        <taxon>Pseudomonadati</taxon>
        <taxon>Verrucomicrobiota</taxon>
        <taxon>Verrucomicrobiia</taxon>
        <taxon>Verrucomicrobiales</taxon>
        <taxon>Verrucomicrobiaceae</taxon>
        <taxon>Luteolibacter</taxon>
    </lineage>
</organism>
<dbReference type="RefSeq" id="WP_200268007.1">
    <property type="nucleotide sequence ID" value="NZ_JAENIJ010000005.1"/>
</dbReference>
<protein>
    <submittedName>
        <fullName evidence="1">Uncharacterized protein</fullName>
    </submittedName>
</protein>
<sequence length="90" mass="10288">MNDDILPELLLAVEQQLVSPQTPYVAKAFKRLTALGLDENEAKTQIAIALGKEMESVMRKKRSFDESAYRELLDELPFAEEDDEEEDDLE</sequence>